<dbReference type="RefSeq" id="WP_013702652.1">
    <property type="nucleotide sequence ID" value="NC_015385.1"/>
</dbReference>
<dbReference type="InterPro" id="IPR009057">
    <property type="entry name" value="Homeodomain-like_sf"/>
</dbReference>
<dbReference type="InterPro" id="IPR036271">
    <property type="entry name" value="Tet_transcr_reg_TetR-rel_C_sf"/>
</dbReference>
<evidence type="ECO:0000313" key="5">
    <source>
        <dbReference type="Proteomes" id="UP000006852"/>
    </source>
</evidence>
<dbReference type="Gene3D" id="1.10.357.10">
    <property type="entry name" value="Tetracycline Repressor, domain 2"/>
    <property type="match status" value="1"/>
</dbReference>
<dbReference type="InterPro" id="IPR001647">
    <property type="entry name" value="HTH_TetR"/>
</dbReference>
<dbReference type="SUPFAM" id="SSF48498">
    <property type="entry name" value="Tetracyclin repressor-like, C-terminal domain"/>
    <property type="match status" value="1"/>
</dbReference>
<dbReference type="Pfam" id="PF00440">
    <property type="entry name" value="TetR_N"/>
    <property type="match status" value="1"/>
</dbReference>
<gene>
    <name evidence="4" type="ordered locus">Tresu_2539</name>
</gene>
<dbReference type="PROSITE" id="PS50977">
    <property type="entry name" value="HTH_TETR_2"/>
    <property type="match status" value="1"/>
</dbReference>
<reference evidence="5" key="2">
    <citation type="submission" date="2011-04" db="EMBL/GenBank/DDBJ databases">
        <title>The complete genome of chromosome of Treponema succinifaciens DSM 2489.</title>
        <authorList>
            <person name="Lucas S."/>
            <person name="Copeland A."/>
            <person name="Lapidus A."/>
            <person name="Bruce D."/>
            <person name="Goodwin L."/>
            <person name="Pitluck S."/>
            <person name="Peters L."/>
            <person name="Kyrpides N."/>
            <person name="Mavromatis K."/>
            <person name="Ivanova N."/>
            <person name="Ovchinnikova G."/>
            <person name="Teshima H."/>
            <person name="Detter J.C."/>
            <person name="Tapia R."/>
            <person name="Han C."/>
            <person name="Land M."/>
            <person name="Hauser L."/>
            <person name="Markowitz V."/>
            <person name="Cheng J.-F."/>
            <person name="Hugenholtz P."/>
            <person name="Woyke T."/>
            <person name="Wu D."/>
            <person name="Gronow S."/>
            <person name="Wellnitz S."/>
            <person name="Brambilla E."/>
            <person name="Klenk H.-P."/>
            <person name="Eisen J.A."/>
        </authorList>
    </citation>
    <scope>NUCLEOTIDE SEQUENCE [LARGE SCALE GENOMIC DNA]</scope>
    <source>
        <strain evidence="5">ATCC 33096 / DSM 2489 / 6091</strain>
    </source>
</reference>
<evidence type="ECO:0000256" key="2">
    <source>
        <dbReference type="PROSITE-ProRule" id="PRU00335"/>
    </source>
</evidence>
<name>F2NWT2_TRES6</name>
<reference evidence="4 5" key="1">
    <citation type="journal article" date="2011" name="Stand. Genomic Sci.">
        <title>Complete genome sequence of Treponema succinifaciens type strain (6091).</title>
        <authorList>
            <person name="Han C."/>
            <person name="Gronow S."/>
            <person name="Teshima H."/>
            <person name="Lapidus A."/>
            <person name="Nolan M."/>
            <person name="Lucas S."/>
            <person name="Hammon N."/>
            <person name="Deshpande S."/>
            <person name="Cheng J.F."/>
            <person name="Zeytun A."/>
            <person name="Tapia R."/>
            <person name="Goodwin L."/>
            <person name="Pitluck S."/>
            <person name="Liolios K."/>
            <person name="Pagani I."/>
            <person name="Ivanova N."/>
            <person name="Mavromatis K."/>
            <person name="Mikhailova N."/>
            <person name="Huntemann M."/>
            <person name="Pati A."/>
            <person name="Chen A."/>
            <person name="Palaniappan K."/>
            <person name="Land M."/>
            <person name="Hauser L."/>
            <person name="Brambilla E.M."/>
            <person name="Rohde M."/>
            <person name="Goker M."/>
            <person name="Woyke T."/>
            <person name="Bristow J."/>
            <person name="Eisen J.A."/>
            <person name="Markowitz V."/>
            <person name="Hugenholtz P."/>
            <person name="Kyrpides N.C."/>
            <person name="Klenk H.P."/>
            <person name="Detter J.C."/>
        </authorList>
    </citation>
    <scope>NUCLEOTIDE SEQUENCE [LARGE SCALE GENOMIC DNA]</scope>
    <source>
        <strain evidence="5">ATCC 33096 / DSM 2489 / 6091</strain>
    </source>
</reference>
<dbReference type="HOGENOM" id="CLU_069356_12_2_12"/>
<dbReference type="GO" id="GO:0003677">
    <property type="term" value="F:DNA binding"/>
    <property type="evidence" value="ECO:0007669"/>
    <property type="project" value="UniProtKB-UniRule"/>
</dbReference>
<proteinExistence type="predicted"/>
<dbReference type="AlphaFoldDB" id="F2NWT2"/>
<dbReference type="eggNOG" id="COG1309">
    <property type="taxonomic scope" value="Bacteria"/>
</dbReference>
<evidence type="ECO:0000313" key="4">
    <source>
        <dbReference type="EMBL" id="AEB15401.1"/>
    </source>
</evidence>
<feature type="DNA-binding region" description="H-T-H motif" evidence="2">
    <location>
        <begin position="31"/>
        <end position="50"/>
    </location>
</feature>
<dbReference type="STRING" id="869209.Tresu_2539"/>
<dbReference type="SUPFAM" id="SSF46689">
    <property type="entry name" value="Homeodomain-like"/>
    <property type="match status" value="1"/>
</dbReference>
<dbReference type="GeneID" id="302999650"/>
<protein>
    <submittedName>
        <fullName evidence="4">Transcriptional regulator, TetR family</fullName>
    </submittedName>
</protein>
<dbReference type="OrthoDB" id="9809994at2"/>
<organism evidence="4 5">
    <name type="scientific">Treponema succinifaciens (strain ATCC 33096 / DSM 2489 / 6091)</name>
    <dbReference type="NCBI Taxonomy" id="869209"/>
    <lineage>
        <taxon>Bacteria</taxon>
        <taxon>Pseudomonadati</taxon>
        <taxon>Spirochaetota</taxon>
        <taxon>Spirochaetia</taxon>
        <taxon>Spirochaetales</taxon>
        <taxon>Treponemataceae</taxon>
        <taxon>Treponema</taxon>
    </lineage>
</organism>
<dbReference type="PANTHER" id="PTHR43479">
    <property type="entry name" value="ACREF/ENVCD OPERON REPRESSOR-RELATED"/>
    <property type="match status" value="1"/>
</dbReference>
<dbReference type="PRINTS" id="PR00455">
    <property type="entry name" value="HTHTETR"/>
</dbReference>
<keyword evidence="1 2" id="KW-0238">DNA-binding</keyword>
<accession>F2NWT2</accession>
<evidence type="ECO:0000256" key="1">
    <source>
        <dbReference type="ARBA" id="ARBA00023125"/>
    </source>
</evidence>
<feature type="domain" description="HTH tetR-type" evidence="3">
    <location>
        <begin position="8"/>
        <end position="68"/>
    </location>
</feature>
<sequence>MAIVVEHEKRKREILEKSFQLFIEDGYEDVTYQKIADKCGITRTTLYIYFKNKREIFLWSIKQLTNDVEQELIGIIKNNQIDSIECLKRIFLCIIDIAESNRAFFRVLKMYLMQLEKSGVDINDRVTRRVIRIQHLMNMVLIRGQKKDEIKNLPIKEINSLLYCLLETSIFRLGILNQENLDEMRGTVQFVIEQFRTEKK</sequence>
<evidence type="ECO:0000259" key="3">
    <source>
        <dbReference type="PROSITE" id="PS50977"/>
    </source>
</evidence>
<dbReference type="InterPro" id="IPR050624">
    <property type="entry name" value="HTH-type_Tx_Regulator"/>
</dbReference>
<dbReference type="EMBL" id="CP002631">
    <property type="protein sequence ID" value="AEB15401.1"/>
    <property type="molecule type" value="Genomic_DNA"/>
</dbReference>
<dbReference type="PANTHER" id="PTHR43479:SF11">
    <property type="entry name" value="ACREF_ENVCD OPERON REPRESSOR-RELATED"/>
    <property type="match status" value="1"/>
</dbReference>
<dbReference type="Proteomes" id="UP000006852">
    <property type="component" value="Chromosome"/>
</dbReference>
<keyword evidence="5" id="KW-1185">Reference proteome</keyword>
<dbReference type="KEGG" id="tsu:Tresu_2539"/>